<dbReference type="AlphaFoldDB" id="A0A171DIV9"/>
<sequence length="112" mass="12021">MPRTRPPRITRTHACALLLHGDAEMATARRTVLAVDIHGHVRSVVPDDVFAGDVRHVVLTRGELLDAGVRVVPRSGGRLNPGSGPRLDAVLDGVNTHLAEIWSPEGTCPSRP</sequence>
<evidence type="ECO:0000313" key="2">
    <source>
        <dbReference type="Proteomes" id="UP000077701"/>
    </source>
</evidence>
<comment type="caution">
    <text evidence="1">The sequence shown here is derived from an EMBL/GenBank/DDBJ whole genome shotgun (WGS) entry which is preliminary data.</text>
</comment>
<accession>A0A171DIV9</accession>
<name>A0A171DIV9_9ACTN</name>
<gene>
    <name evidence="1" type="ORF">PS9374_04474</name>
</gene>
<evidence type="ECO:0000313" key="1">
    <source>
        <dbReference type="EMBL" id="GAT68809.1"/>
    </source>
</evidence>
<dbReference type="Proteomes" id="UP000077701">
    <property type="component" value="Unassembled WGS sequence"/>
</dbReference>
<dbReference type="EMBL" id="BDCX01000011">
    <property type="protein sequence ID" value="GAT68809.1"/>
    <property type="molecule type" value="Genomic_DNA"/>
</dbReference>
<keyword evidence="2" id="KW-1185">Reference proteome</keyword>
<reference evidence="1 2" key="1">
    <citation type="journal article" date="2016" name="Genome Announc.">
        <title>Draft Genome Sequence of Planomonospora sphaerica JCM9374, a Rare Actinomycete.</title>
        <authorList>
            <person name="Dohra H."/>
            <person name="Suzuki T."/>
            <person name="Inoue Y."/>
            <person name="Kodani S."/>
        </authorList>
    </citation>
    <scope>NUCLEOTIDE SEQUENCE [LARGE SCALE GENOMIC DNA]</scope>
    <source>
        <strain evidence="1 2">JCM 9374</strain>
    </source>
</reference>
<reference evidence="2" key="2">
    <citation type="submission" date="2016-04" db="EMBL/GenBank/DDBJ databases">
        <title>Planomonospora sphaerica JCM9374 whole genome shotgun sequence.</title>
        <authorList>
            <person name="Suzuki T."/>
            <person name="Dohra H."/>
            <person name="Kodani S."/>
        </authorList>
    </citation>
    <scope>NUCLEOTIDE SEQUENCE [LARGE SCALE GENOMIC DNA]</scope>
    <source>
        <strain evidence="2">JCM 9374</strain>
    </source>
</reference>
<proteinExistence type="predicted"/>
<protein>
    <submittedName>
        <fullName evidence="1">Uncharacterized protein</fullName>
    </submittedName>
</protein>
<dbReference type="RefSeq" id="WP_068899682.1">
    <property type="nucleotide sequence ID" value="NZ_BDCX01000011.1"/>
</dbReference>
<organism evidence="1 2">
    <name type="scientific">Planomonospora sphaerica</name>
    <dbReference type="NCBI Taxonomy" id="161355"/>
    <lineage>
        <taxon>Bacteria</taxon>
        <taxon>Bacillati</taxon>
        <taxon>Actinomycetota</taxon>
        <taxon>Actinomycetes</taxon>
        <taxon>Streptosporangiales</taxon>
        <taxon>Streptosporangiaceae</taxon>
        <taxon>Planomonospora</taxon>
    </lineage>
</organism>
<dbReference type="STRING" id="161355.PS9374_04474"/>